<keyword evidence="1" id="KW-0812">Transmembrane</keyword>
<feature type="transmembrane region" description="Helical" evidence="1">
    <location>
        <begin position="156"/>
        <end position="178"/>
    </location>
</feature>
<evidence type="ECO:0000256" key="1">
    <source>
        <dbReference type="SAM" id="Phobius"/>
    </source>
</evidence>
<dbReference type="PANTHER" id="PTHR33876:SF4">
    <property type="entry name" value="CHLOROPLAST PROTEIN FOR GROWTH AND FERTILITY 2"/>
    <property type="match status" value="1"/>
</dbReference>
<protein>
    <submittedName>
        <fullName evidence="2">Putative urease accessory protein</fullName>
    </submittedName>
</protein>
<name>A2SL13_METPP</name>
<dbReference type="AlphaFoldDB" id="A2SL13"/>
<dbReference type="PANTHER" id="PTHR33876">
    <property type="entry name" value="UNNAMED PRODUCT"/>
    <property type="match status" value="1"/>
</dbReference>
<dbReference type="Proteomes" id="UP000000366">
    <property type="component" value="Chromosome"/>
</dbReference>
<evidence type="ECO:0000313" key="2">
    <source>
        <dbReference type="EMBL" id="ABM96252.1"/>
    </source>
</evidence>
<reference evidence="2 3" key="1">
    <citation type="journal article" date="2007" name="J. Bacteriol.">
        <title>Whole-genome analysis of the methyl tert-butyl ether-degrading beta-proteobacterium Methylibium petroleiphilum PM1.</title>
        <authorList>
            <person name="Kane S.R."/>
            <person name="Chakicherla A.Y."/>
            <person name="Chain P.S.G."/>
            <person name="Schmidt R."/>
            <person name="Shin M.W."/>
            <person name="Legler T.C."/>
            <person name="Scow K.M."/>
            <person name="Larimer F.W."/>
            <person name="Lucas S.M."/>
            <person name="Richardson P.M."/>
            <person name="Hristova K.R."/>
        </authorList>
    </citation>
    <scope>NUCLEOTIDE SEQUENCE [LARGE SCALE GENOMIC DNA]</scope>
    <source>
        <strain evidence="3">ATCC BAA-1232 / LMG 22953 / PM1</strain>
    </source>
</reference>
<dbReference type="eggNOG" id="COG2215">
    <property type="taxonomic scope" value="Bacteria"/>
</dbReference>
<keyword evidence="1" id="KW-0472">Membrane</keyword>
<dbReference type="EMBL" id="CP000555">
    <property type="protein sequence ID" value="ABM96252.1"/>
    <property type="molecule type" value="Genomic_DNA"/>
</dbReference>
<dbReference type="RefSeq" id="WP_011830875.1">
    <property type="nucleotide sequence ID" value="NC_008825.1"/>
</dbReference>
<accession>A2SL13</accession>
<evidence type="ECO:0000313" key="3">
    <source>
        <dbReference type="Proteomes" id="UP000000366"/>
    </source>
</evidence>
<keyword evidence="3" id="KW-1185">Reference proteome</keyword>
<sequence>MITGTVLLFGLLFGMQHALEADHLAAVATLVTREQDTRRAVRQGVFWGLGHTLTLLLFGGVVMVIGVVLSERWVHGLEGAVGVMLVLLGLDLLRRLWRERVHFHAHVHAPAETVESASLDGAAAPAGAVPHFHAHSHRGDTGPHDRHQHRHEHRPLPLRALLVGMVHGLAGSAALVLLTLQQVRDPWIGLLYVLLFGLGSVAGMAALSCAVALPMRLTAMHLGRCHRALSAVVALFSVGLGVHVVASQWLA</sequence>
<dbReference type="KEGG" id="mpt:Mpe_A3299"/>
<feature type="transmembrane region" description="Helical" evidence="1">
    <location>
        <begin position="45"/>
        <end position="69"/>
    </location>
</feature>
<dbReference type="InterPro" id="IPR052776">
    <property type="entry name" value="Chloro_ReproSupport/MetalTrans"/>
</dbReference>
<organism evidence="2 3">
    <name type="scientific">Methylibium petroleiphilum (strain ATCC BAA-1232 / LMG 22953 / PM1)</name>
    <dbReference type="NCBI Taxonomy" id="420662"/>
    <lineage>
        <taxon>Bacteria</taxon>
        <taxon>Pseudomonadati</taxon>
        <taxon>Pseudomonadota</taxon>
        <taxon>Betaproteobacteria</taxon>
        <taxon>Burkholderiales</taxon>
        <taxon>Sphaerotilaceae</taxon>
        <taxon>Methylibium</taxon>
    </lineage>
</organism>
<gene>
    <name evidence="2" type="ordered locus">Mpe_A3299</name>
</gene>
<dbReference type="HOGENOM" id="CLU_053247_2_1_4"/>
<proteinExistence type="predicted"/>
<feature type="transmembrane region" description="Helical" evidence="1">
    <location>
        <begin position="225"/>
        <end position="246"/>
    </location>
</feature>
<feature type="transmembrane region" description="Helical" evidence="1">
    <location>
        <begin position="190"/>
        <end position="213"/>
    </location>
</feature>
<keyword evidence="1" id="KW-1133">Transmembrane helix</keyword>